<comment type="caution">
    <text evidence="1">The sequence shown here is derived from an EMBL/GenBank/DDBJ whole genome shotgun (WGS) entry which is preliminary data.</text>
</comment>
<dbReference type="Proteomes" id="UP000030408">
    <property type="component" value="Unassembled WGS sequence"/>
</dbReference>
<dbReference type="eggNOG" id="ENOG50329E6">
    <property type="taxonomic scope" value="Bacteria"/>
</dbReference>
<dbReference type="RefSeq" id="WP_052130081.1">
    <property type="nucleotide sequence ID" value="NZ_AVCY01000010.1"/>
</dbReference>
<accession>A0A0A3HUU3</accession>
<dbReference type="OrthoDB" id="1897840at2"/>
<reference evidence="1 2" key="1">
    <citation type="submission" date="2014-02" db="EMBL/GenBank/DDBJ databases">
        <title>Draft genome sequence of Lysinibacillus sinduriensis JCM 15800.</title>
        <authorList>
            <person name="Zhang F."/>
            <person name="Wang G."/>
            <person name="Zhang L."/>
        </authorList>
    </citation>
    <scope>NUCLEOTIDE SEQUENCE [LARGE SCALE GENOMIC DNA]</scope>
    <source>
        <strain evidence="1 2">JCM 15800</strain>
    </source>
</reference>
<keyword evidence="2" id="KW-1185">Reference proteome</keyword>
<gene>
    <name evidence="1" type="ORF">CD33_07275</name>
</gene>
<dbReference type="EMBL" id="JPVO01000046">
    <property type="protein sequence ID" value="KGR76336.1"/>
    <property type="molecule type" value="Genomic_DNA"/>
</dbReference>
<proteinExistence type="predicted"/>
<sequence>MVNIKSQDGGGWISEWVFQFHNGHRGIICIFFDTQDINKTVRNLKDLKITQPERLKYKFHFSVTEYLYQD</sequence>
<name>A0A0A3HUU3_9BACL</name>
<evidence type="ECO:0000313" key="2">
    <source>
        <dbReference type="Proteomes" id="UP000030408"/>
    </source>
</evidence>
<organism evidence="1 2">
    <name type="scientific">Ureibacillus sinduriensis BLB-1 = JCM 15800</name>
    <dbReference type="NCBI Taxonomy" id="1384057"/>
    <lineage>
        <taxon>Bacteria</taxon>
        <taxon>Bacillati</taxon>
        <taxon>Bacillota</taxon>
        <taxon>Bacilli</taxon>
        <taxon>Bacillales</taxon>
        <taxon>Caryophanaceae</taxon>
        <taxon>Ureibacillus</taxon>
    </lineage>
</organism>
<evidence type="ECO:0000313" key="1">
    <source>
        <dbReference type="EMBL" id="KGR76336.1"/>
    </source>
</evidence>
<dbReference type="AlphaFoldDB" id="A0A0A3HUU3"/>
<protein>
    <submittedName>
        <fullName evidence="1">Uncharacterized protein</fullName>
    </submittedName>
</protein>